<feature type="compositionally biased region" description="Basic and acidic residues" evidence="1">
    <location>
        <begin position="324"/>
        <end position="334"/>
    </location>
</feature>
<dbReference type="EMBL" id="JROU02001516">
    <property type="protein sequence ID" value="OEH76181.1"/>
    <property type="molecule type" value="Genomic_DNA"/>
</dbReference>
<dbReference type="GO" id="GO:0003723">
    <property type="term" value="F:RNA binding"/>
    <property type="evidence" value="ECO:0007669"/>
    <property type="project" value="InterPro"/>
</dbReference>
<dbReference type="VEuPathDB" id="ToxoDB:LOC34623152"/>
<feature type="compositionally biased region" description="Gly residues" evidence="1">
    <location>
        <begin position="297"/>
        <end position="306"/>
    </location>
</feature>
<feature type="region of interest" description="Disordered" evidence="1">
    <location>
        <begin position="19"/>
        <end position="204"/>
    </location>
</feature>
<dbReference type="Pfam" id="PF04774">
    <property type="entry name" value="HABP4_PAI-RBP1"/>
    <property type="match status" value="1"/>
</dbReference>
<reference evidence="3 4" key="1">
    <citation type="journal article" date="2016" name="BMC Genomics">
        <title>Comparative genomics reveals Cyclospora cayetanensis possesses coccidia-like metabolism and invasion components but unique surface antigens.</title>
        <authorList>
            <person name="Liu S."/>
            <person name="Wang L."/>
            <person name="Zheng H."/>
            <person name="Xu Z."/>
            <person name="Roellig D.M."/>
            <person name="Li N."/>
            <person name="Frace M.A."/>
            <person name="Tang K."/>
            <person name="Arrowood M.J."/>
            <person name="Moss D.M."/>
            <person name="Zhang L."/>
            <person name="Feng Y."/>
            <person name="Xiao L."/>
        </authorList>
    </citation>
    <scope>NUCLEOTIDE SEQUENCE [LARGE SCALE GENOMIC DNA]</scope>
    <source>
        <strain evidence="3 4">CHN_HEN01</strain>
    </source>
</reference>
<dbReference type="Gene3D" id="6.10.140.1040">
    <property type="match status" value="1"/>
</dbReference>
<feature type="compositionally biased region" description="Basic and acidic residues" evidence="1">
    <location>
        <begin position="147"/>
        <end position="158"/>
    </location>
</feature>
<feature type="compositionally biased region" description="Gly residues" evidence="1">
    <location>
        <begin position="104"/>
        <end position="119"/>
    </location>
</feature>
<dbReference type="InterPro" id="IPR006861">
    <property type="entry name" value="HABP4_PAIRBP1-bd"/>
</dbReference>
<dbReference type="GO" id="GO:0005737">
    <property type="term" value="C:cytoplasm"/>
    <property type="evidence" value="ECO:0007669"/>
    <property type="project" value="TreeGrafter"/>
</dbReference>
<dbReference type="VEuPathDB" id="ToxoDB:cyc_07127"/>
<dbReference type="SMART" id="SM01233">
    <property type="entry name" value="HABP4_PAI-RBP1"/>
    <property type="match status" value="1"/>
</dbReference>
<evidence type="ECO:0000313" key="3">
    <source>
        <dbReference type="EMBL" id="OEH76181.1"/>
    </source>
</evidence>
<dbReference type="PANTHER" id="PTHR12299">
    <property type="entry name" value="HYALURONIC ACID-BINDING PROTEIN 4"/>
    <property type="match status" value="1"/>
</dbReference>
<evidence type="ECO:0000313" key="4">
    <source>
        <dbReference type="Proteomes" id="UP000095192"/>
    </source>
</evidence>
<evidence type="ECO:0000259" key="2">
    <source>
        <dbReference type="SMART" id="SM01233"/>
    </source>
</evidence>
<evidence type="ECO:0000256" key="1">
    <source>
        <dbReference type="SAM" id="MobiDB-lite"/>
    </source>
</evidence>
<feature type="domain" description="Hyaluronan/mRNA-binding protein" evidence="2">
    <location>
        <begin position="121"/>
        <end position="236"/>
    </location>
</feature>
<proteinExistence type="predicted"/>
<feature type="compositionally biased region" description="Gly residues" evidence="1">
    <location>
        <begin position="53"/>
        <end position="66"/>
    </location>
</feature>
<organism evidence="3 4">
    <name type="scientific">Cyclospora cayetanensis</name>
    <dbReference type="NCBI Taxonomy" id="88456"/>
    <lineage>
        <taxon>Eukaryota</taxon>
        <taxon>Sar</taxon>
        <taxon>Alveolata</taxon>
        <taxon>Apicomplexa</taxon>
        <taxon>Conoidasida</taxon>
        <taxon>Coccidia</taxon>
        <taxon>Eucoccidiorida</taxon>
        <taxon>Eimeriorina</taxon>
        <taxon>Eimeriidae</taxon>
        <taxon>Cyclospora</taxon>
    </lineage>
</organism>
<feature type="region of interest" description="Disordered" evidence="1">
    <location>
        <begin position="244"/>
        <end position="344"/>
    </location>
</feature>
<comment type="caution">
    <text evidence="3">The sequence shown here is derived from an EMBL/GenBank/DDBJ whole genome shotgun (WGS) entry which is preliminary data.</text>
</comment>
<protein>
    <submittedName>
        <fullName evidence="3">Nuclear RNA binding protein</fullName>
    </submittedName>
</protein>
<accession>A0A1D3CYA9</accession>
<dbReference type="Proteomes" id="UP000095192">
    <property type="component" value="Unassembled WGS sequence"/>
</dbReference>
<feature type="compositionally biased region" description="Acidic residues" evidence="1">
    <location>
        <begin position="253"/>
        <end position="262"/>
    </location>
</feature>
<dbReference type="PANTHER" id="PTHR12299:SF17">
    <property type="entry name" value="AT19571P-RELATED"/>
    <property type="match status" value="1"/>
</dbReference>
<keyword evidence="4" id="KW-1185">Reference proteome</keyword>
<feature type="compositionally biased region" description="Basic and acidic residues" evidence="1">
    <location>
        <begin position="121"/>
        <end position="139"/>
    </location>
</feature>
<name>A0A1D3CYA9_9EIME</name>
<dbReference type="InParanoid" id="A0A1D3CYA9"/>
<gene>
    <name evidence="3" type="ORF">cyc_07127</name>
</gene>
<feature type="compositionally biased region" description="Low complexity" evidence="1">
    <location>
        <begin position="188"/>
        <end position="197"/>
    </location>
</feature>
<dbReference type="GO" id="GO:0005634">
    <property type="term" value="C:nucleus"/>
    <property type="evidence" value="ECO:0007669"/>
    <property type="project" value="TreeGrafter"/>
</dbReference>
<dbReference type="InterPro" id="IPR039764">
    <property type="entry name" value="HABP4/SERBP1-like"/>
</dbReference>
<feature type="compositionally biased region" description="Low complexity" evidence="1">
    <location>
        <begin position="73"/>
        <end position="88"/>
    </location>
</feature>
<dbReference type="AlphaFoldDB" id="A0A1D3CYA9"/>
<sequence>MAPQKYYTVGVSNKFAAFGADSDASSDEGEVILSAPPPTATDPLQQQQPSRGGAFGGDLRGSGGARGGRRQEGAAPEGAADEAALASGLSPQEGDGIQRRRGTGFRGRGGRGGVAGGPLFGRREFDRHSATGRGRETKKQGAGGHNWGHEEAENHPQKAETLLAEDAATKEPGSQGEEVQEEGEGKEGAAVVQQQPAAEEEATIDLDTYKKIQAEKRANLPTFVSTSGVPKQIETDKELSAQGYVRLERGGEADTEGAGEESLESREDKPKKKSINLYEYVHIEGGRVPSFGRRGGRGGGRGGSGSGHRDDRAKRGGGYSRGSRSREAAPDLKDTQAFPTLGAR</sequence>